<dbReference type="GO" id="GO:0005975">
    <property type="term" value="P:carbohydrate metabolic process"/>
    <property type="evidence" value="ECO:0007669"/>
    <property type="project" value="UniProtKB-ARBA"/>
</dbReference>
<keyword evidence="2" id="KW-0472">Membrane</keyword>
<feature type="transmembrane region" description="Helical" evidence="2">
    <location>
        <begin position="1060"/>
        <end position="1081"/>
    </location>
</feature>
<dbReference type="Gene3D" id="2.60.40.10">
    <property type="entry name" value="Immunoglobulins"/>
    <property type="match status" value="1"/>
</dbReference>
<proteinExistence type="predicted"/>
<accession>A0A2N5J978</accession>
<dbReference type="EMBL" id="NMWU01000024">
    <property type="protein sequence ID" value="PLS30755.1"/>
    <property type="molecule type" value="Genomic_DNA"/>
</dbReference>
<evidence type="ECO:0000256" key="2">
    <source>
        <dbReference type="SAM" id="Phobius"/>
    </source>
</evidence>
<dbReference type="AlphaFoldDB" id="A0A2N5J978"/>
<evidence type="ECO:0000313" key="4">
    <source>
        <dbReference type="Proteomes" id="UP000235050"/>
    </source>
</evidence>
<dbReference type="InterPro" id="IPR008966">
    <property type="entry name" value="Adhesion_dom_sf"/>
</dbReference>
<feature type="region of interest" description="Disordered" evidence="1">
    <location>
        <begin position="407"/>
        <end position="433"/>
    </location>
</feature>
<name>A0A2N5J978_9BIFI</name>
<protein>
    <submittedName>
        <fullName evidence="3">Uncharacterized protein</fullName>
    </submittedName>
</protein>
<keyword evidence="4" id="KW-1185">Reference proteome</keyword>
<keyword evidence="2" id="KW-1133">Transmembrane helix</keyword>
<dbReference type="SUPFAM" id="SSF49401">
    <property type="entry name" value="Bacterial adhesins"/>
    <property type="match status" value="2"/>
</dbReference>
<dbReference type="Gene3D" id="2.60.40.740">
    <property type="match status" value="4"/>
</dbReference>
<evidence type="ECO:0000313" key="3">
    <source>
        <dbReference type="EMBL" id="PLS30755.1"/>
    </source>
</evidence>
<feature type="region of interest" description="Disordered" evidence="1">
    <location>
        <begin position="285"/>
        <end position="308"/>
    </location>
</feature>
<gene>
    <name evidence="3" type="ORF">Uis1B_1337</name>
</gene>
<feature type="compositionally biased region" description="Polar residues" evidence="1">
    <location>
        <begin position="299"/>
        <end position="308"/>
    </location>
</feature>
<dbReference type="InterPro" id="IPR013783">
    <property type="entry name" value="Ig-like_fold"/>
</dbReference>
<dbReference type="Proteomes" id="UP000235050">
    <property type="component" value="Unassembled WGS sequence"/>
</dbReference>
<evidence type="ECO:0000256" key="1">
    <source>
        <dbReference type="SAM" id="MobiDB-lite"/>
    </source>
</evidence>
<reference evidence="3 4" key="1">
    <citation type="submission" date="2017-07" db="EMBL/GenBank/DDBJ databases">
        <title>Bifidobacterium novel species.</title>
        <authorList>
            <person name="Lugli G.A."/>
            <person name="Milani C."/>
            <person name="Duranti S."/>
            <person name="Mangifesta M."/>
        </authorList>
    </citation>
    <scope>NUCLEOTIDE SEQUENCE [LARGE SCALE GENOMIC DNA]</scope>
    <source>
        <strain evidence="4">Uis1B</strain>
    </source>
</reference>
<keyword evidence="2" id="KW-0812">Transmembrane</keyword>
<organism evidence="3 4">
    <name type="scientific">Bifidobacterium margollesii</name>
    <dbReference type="NCBI Taxonomy" id="2020964"/>
    <lineage>
        <taxon>Bacteria</taxon>
        <taxon>Bacillati</taxon>
        <taxon>Actinomycetota</taxon>
        <taxon>Actinomycetes</taxon>
        <taxon>Bifidobacteriales</taxon>
        <taxon>Bifidobacteriaceae</taxon>
        <taxon>Bifidobacterium</taxon>
    </lineage>
</organism>
<sequence length="1090" mass="117147">MLLSGIGIASAAEGDGVYNPDAPAVEVGKDGSKTKVTVKLYRDKDHMDPFDSTADKLKVGETLYGYIEWDWDESEKPTLESPTRFYTFPDNISVRNIEPNDLFDGQGNVAGTWWISNGLAYEKWNEDWLRQHGSDIKSFVSFDFTLKGDGGVDSNKETVTFPGTGSGITIQLDKTEIEGGKDWTVNDDGTVTFTVTLNNRFDVSNLVVTDMMGTNFRFAPESFRFDGKTIAADGVSVDGQQATVRLGSVKTADGNGHKLTYKATLSEAALSKLAQGEKLDDADNTATWQWDGSNPGGSEPNSAHTTPDLSYRMVDKGDGAADGSAGIKWTVNLNVGNLKADMGDYVFTDTLKSGHKYAGSYTVYEGASGNNIYATGTLDPTATSFTYTFPQDAGRRQYRIVYHTRLDDPKSHGSAVNNAQATPPPNSGRPNGSDVGVFTPDIDYIHKQLDSSASTNDAGEATWTSTIYTSRMPKSTDPTTLEFADALNGQPNGSTFHFTAKPTFTIGSATLVEGTDYDFTRSFTPGKDTSFNVKFKGDSVKAAFGAADIIVTYATVCSGTPGDYANRSLVKFGSNPSQGYNAVDHVDKTNLVSKTGKLHRDSRFQWSTIDPNDTSVGAWVANWTVVVNEDADPNNHHGQVNTEGKPIVVRETLPEGMSYVPGGKYDIQAGLDVGPFRNQDLDKTITSNNNGRLEFTIPTDNLRQNDGYYKAFATLTYQTAAKGTGKDVAFTNTASASTNGTDLGGGSATVTGRNPVIDKTAHAEEQLNHVRYTIAVNPEGVDTVPDSDTVTLSDVMDAKGTFLPGSMRITNDATDGRLDVPVRLEDVTDADGNPTQKLTITLPDATPVRVVYDVMPSGRPGDKVNLRNVATLEGQRGGSATNEREWGVTNAQAGTSGTAGSIAIIKVDASYLSRTLPGARFALYKVDMNKLGKPSNGKVTDEQVETAAAKVRAGTTDANGSLEFGTAEDPLDNYALYYFVETEAPTFTRDDGTVVKYVLDSTKHYAMIRGDNDAEYQKALDKARSFGLPVSTNTTFTVADERIPVPVNTLPLTGGFGVQIGWAAIGGLFLIVIGTAMTLAARRHGKRHQA</sequence>
<comment type="caution">
    <text evidence="3">The sequence shown here is derived from an EMBL/GenBank/DDBJ whole genome shotgun (WGS) entry which is preliminary data.</text>
</comment>